<dbReference type="PANTHER" id="PTHR34390:SF2">
    <property type="entry name" value="SUCCINATE TRANSPORTER SUBUNIT YJJP-RELATED"/>
    <property type="match status" value="1"/>
</dbReference>
<name>A0A9D9H432_9FIRM</name>
<evidence type="ECO:0000256" key="5">
    <source>
        <dbReference type="ARBA" id="ARBA00023136"/>
    </source>
</evidence>
<comment type="caution">
    <text evidence="9">The sequence shown here is derived from an EMBL/GenBank/DDBJ whole genome shotgun (WGS) entry which is preliminary data.</text>
</comment>
<dbReference type="AlphaFoldDB" id="A0A9D9H432"/>
<dbReference type="Proteomes" id="UP000823611">
    <property type="component" value="Unassembled WGS sequence"/>
</dbReference>
<feature type="transmembrane region" description="Helical" evidence="7">
    <location>
        <begin position="194"/>
        <end position="212"/>
    </location>
</feature>
<comment type="similarity">
    <text evidence="6">Belongs to the ThrE exporter (TC 2.A.79) family.</text>
</comment>
<feature type="transmembrane region" description="Helical" evidence="7">
    <location>
        <begin position="164"/>
        <end position="182"/>
    </location>
</feature>
<dbReference type="GO" id="GO:0022857">
    <property type="term" value="F:transmembrane transporter activity"/>
    <property type="evidence" value="ECO:0007669"/>
    <property type="project" value="InterPro"/>
</dbReference>
<dbReference type="GO" id="GO:0005886">
    <property type="term" value="C:plasma membrane"/>
    <property type="evidence" value="ECO:0007669"/>
    <property type="project" value="UniProtKB-SubCell"/>
</dbReference>
<evidence type="ECO:0000313" key="9">
    <source>
        <dbReference type="EMBL" id="MBO8434078.1"/>
    </source>
</evidence>
<feature type="transmembrane region" description="Helical" evidence="7">
    <location>
        <begin position="140"/>
        <end position="158"/>
    </location>
</feature>
<evidence type="ECO:0000256" key="3">
    <source>
        <dbReference type="ARBA" id="ARBA00022692"/>
    </source>
</evidence>
<gene>
    <name evidence="9" type="ORF">IAC55_01985</name>
</gene>
<accession>A0A9D9H432</accession>
<feature type="domain" description="Threonine/serine exporter-like N-terminal" evidence="8">
    <location>
        <begin position="9"/>
        <end position="247"/>
    </location>
</feature>
<dbReference type="InterPro" id="IPR010619">
    <property type="entry name" value="ThrE-like_N"/>
</dbReference>
<feature type="transmembrane region" description="Helical" evidence="7">
    <location>
        <begin position="232"/>
        <end position="249"/>
    </location>
</feature>
<reference evidence="9" key="1">
    <citation type="submission" date="2020-10" db="EMBL/GenBank/DDBJ databases">
        <authorList>
            <person name="Gilroy R."/>
        </authorList>
    </citation>
    <scope>NUCLEOTIDE SEQUENCE</scope>
    <source>
        <strain evidence="9">F6-4510</strain>
    </source>
</reference>
<evidence type="ECO:0000256" key="7">
    <source>
        <dbReference type="SAM" id="Phobius"/>
    </source>
</evidence>
<comment type="subcellular location">
    <subcellularLocation>
        <location evidence="1">Cell membrane</location>
        <topology evidence="1">Multi-pass membrane protein</topology>
    </subcellularLocation>
</comment>
<evidence type="ECO:0000259" key="8">
    <source>
        <dbReference type="Pfam" id="PF06738"/>
    </source>
</evidence>
<dbReference type="Pfam" id="PF06738">
    <property type="entry name" value="ThrE"/>
    <property type="match status" value="1"/>
</dbReference>
<keyword evidence="3 7" id="KW-0812">Transmembrane</keyword>
<keyword evidence="2" id="KW-1003">Cell membrane</keyword>
<evidence type="ECO:0000313" key="10">
    <source>
        <dbReference type="Proteomes" id="UP000823611"/>
    </source>
</evidence>
<reference evidence="9" key="2">
    <citation type="journal article" date="2021" name="PeerJ">
        <title>Extensive microbial diversity within the chicken gut microbiome revealed by metagenomics and culture.</title>
        <authorList>
            <person name="Gilroy R."/>
            <person name="Ravi A."/>
            <person name="Getino M."/>
            <person name="Pursley I."/>
            <person name="Horton D.L."/>
            <person name="Alikhan N.F."/>
            <person name="Baker D."/>
            <person name="Gharbi K."/>
            <person name="Hall N."/>
            <person name="Watson M."/>
            <person name="Adriaenssens E.M."/>
            <person name="Foster-Nyarko E."/>
            <person name="Jarju S."/>
            <person name="Secka A."/>
            <person name="Antonio M."/>
            <person name="Oren A."/>
            <person name="Chaudhuri R.R."/>
            <person name="La Ragione R."/>
            <person name="Hildebrand F."/>
            <person name="Pallen M.J."/>
        </authorList>
    </citation>
    <scope>NUCLEOTIDE SEQUENCE</scope>
    <source>
        <strain evidence="9">F6-4510</strain>
    </source>
</reference>
<evidence type="ECO:0000256" key="6">
    <source>
        <dbReference type="ARBA" id="ARBA00034125"/>
    </source>
</evidence>
<evidence type="ECO:0000256" key="2">
    <source>
        <dbReference type="ARBA" id="ARBA00022475"/>
    </source>
</evidence>
<sequence length="251" mass="27376">MNDEKLLKLAVDSGEIILKSGGEIQRVEDTMSRIMATASTNSEHEAIVFPTAIFATLNGKNGQITKVKRIYQGRTDLKRLDAINTMSRNFVSGKISLDEALKCVEDIKNMPEVNPYIFSISISMTCLFFSLMIQGSFKDIISSGIIGLALGMFMIILSKNNVSYFISRFISGMIISILAIILHKINMCNTYENVITACIMPILSGITITTSLRDILNGDFVSGISRAIEGTLVAVAIACGVMIVLKIFAGI</sequence>
<keyword evidence="5 7" id="KW-0472">Membrane</keyword>
<evidence type="ECO:0000256" key="4">
    <source>
        <dbReference type="ARBA" id="ARBA00022989"/>
    </source>
</evidence>
<dbReference type="InterPro" id="IPR050539">
    <property type="entry name" value="ThrE_Dicarb/AminoAcid_Exp"/>
</dbReference>
<organism evidence="9 10">
    <name type="scientific">Candidatus Fimicola merdigallinarum</name>
    <dbReference type="NCBI Taxonomy" id="2840819"/>
    <lineage>
        <taxon>Bacteria</taxon>
        <taxon>Bacillati</taxon>
        <taxon>Bacillota</taxon>
        <taxon>Clostridia</taxon>
        <taxon>Lachnospirales</taxon>
        <taxon>Lachnospiraceae</taxon>
        <taxon>Lachnospiraceae incertae sedis</taxon>
        <taxon>Candidatus Fimicola</taxon>
    </lineage>
</organism>
<keyword evidence="4 7" id="KW-1133">Transmembrane helix</keyword>
<proteinExistence type="inferred from homology"/>
<dbReference type="PANTHER" id="PTHR34390">
    <property type="entry name" value="UPF0442 PROTEIN YJJB-RELATED"/>
    <property type="match status" value="1"/>
</dbReference>
<protein>
    <submittedName>
        <fullName evidence="9">Threonine/serine exporter family protein</fullName>
    </submittedName>
</protein>
<dbReference type="EMBL" id="JADIMX010000038">
    <property type="protein sequence ID" value="MBO8434078.1"/>
    <property type="molecule type" value="Genomic_DNA"/>
</dbReference>
<dbReference type="GO" id="GO:0015744">
    <property type="term" value="P:succinate transport"/>
    <property type="evidence" value="ECO:0007669"/>
    <property type="project" value="TreeGrafter"/>
</dbReference>
<feature type="transmembrane region" description="Helical" evidence="7">
    <location>
        <begin position="116"/>
        <end position="133"/>
    </location>
</feature>
<evidence type="ECO:0000256" key="1">
    <source>
        <dbReference type="ARBA" id="ARBA00004651"/>
    </source>
</evidence>